<organism evidence="5 6">
    <name type="scientific">Neolewinella antarctica</name>
    <dbReference type="NCBI Taxonomy" id="442734"/>
    <lineage>
        <taxon>Bacteria</taxon>
        <taxon>Pseudomonadati</taxon>
        <taxon>Bacteroidota</taxon>
        <taxon>Saprospiria</taxon>
        <taxon>Saprospirales</taxon>
        <taxon>Lewinellaceae</taxon>
        <taxon>Neolewinella</taxon>
    </lineage>
</organism>
<evidence type="ECO:0000313" key="5">
    <source>
        <dbReference type="EMBL" id="NJC28367.1"/>
    </source>
</evidence>
<comment type="similarity">
    <text evidence="1">Belongs to the BlaI transcriptional regulatory family.</text>
</comment>
<protein>
    <submittedName>
        <fullName evidence="5">Transcriptional regulator</fullName>
    </submittedName>
</protein>
<proteinExistence type="inferred from homology"/>
<accession>A0ABX0XI12</accession>
<keyword evidence="3" id="KW-0238">DNA-binding</keyword>
<dbReference type="InterPro" id="IPR036390">
    <property type="entry name" value="WH_DNA-bd_sf"/>
</dbReference>
<dbReference type="Pfam" id="PF03965">
    <property type="entry name" value="Penicillinase_R"/>
    <property type="match status" value="1"/>
</dbReference>
<dbReference type="PIRSF" id="PIRSF019455">
    <property type="entry name" value="CopR_AtkY"/>
    <property type="match status" value="1"/>
</dbReference>
<dbReference type="EMBL" id="JAATJH010000011">
    <property type="protein sequence ID" value="NJC28367.1"/>
    <property type="molecule type" value="Genomic_DNA"/>
</dbReference>
<keyword evidence="4" id="KW-0804">Transcription</keyword>
<dbReference type="Gene3D" id="1.10.4040.10">
    <property type="entry name" value="Penicillinase repressor domain"/>
    <property type="match status" value="1"/>
</dbReference>
<dbReference type="InterPro" id="IPR005650">
    <property type="entry name" value="BlaI_family"/>
</dbReference>
<dbReference type="InterPro" id="IPR036388">
    <property type="entry name" value="WH-like_DNA-bd_sf"/>
</dbReference>
<evidence type="ECO:0000256" key="1">
    <source>
        <dbReference type="ARBA" id="ARBA00011046"/>
    </source>
</evidence>
<keyword evidence="6" id="KW-1185">Reference proteome</keyword>
<dbReference type="Proteomes" id="UP000770785">
    <property type="component" value="Unassembled WGS sequence"/>
</dbReference>
<evidence type="ECO:0000256" key="3">
    <source>
        <dbReference type="ARBA" id="ARBA00023125"/>
    </source>
</evidence>
<sequence>MPKDPNPQPTASELAILAILWEDGPQPVRVIHERLSAEKEVVYTTILKTMQVMLERGFLDRESQGRKHIYRAAIARETTQDSLLDTFVNRAFGGSAKKLAMRALGNYKTSKEDLDELKALIEKIEKDQS</sequence>
<evidence type="ECO:0000313" key="6">
    <source>
        <dbReference type="Proteomes" id="UP000770785"/>
    </source>
</evidence>
<name>A0ABX0XI12_9BACT</name>
<gene>
    <name evidence="5" type="ORF">GGR27_003890</name>
</gene>
<evidence type="ECO:0000256" key="4">
    <source>
        <dbReference type="ARBA" id="ARBA00023163"/>
    </source>
</evidence>
<dbReference type="Gene3D" id="1.10.10.10">
    <property type="entry name" value="Winged helix-like DNA-binding domain superfamily/Winged helix DNA-binding domain"/>
    <property type="match status" value="1"/>
</dbReference>
<dbReference type="RefSeq" id="WP_168040319.1">
    <property type="nucleotide sequence ID" value="NZ_JAATJH010000011.1"/>
</dbReference>
<dbReference type="SUPFAM" id="SSF46785">
    <property type="entry name" value="Winged helix' DNA-binding domain"/>
    <property type="match status" value="1"/>
</dbReference>
<evidence type="ECO:0000256" key="2">
    <source>
        <dbReference type="ARBA" id="ARBA00023015"/>
    </source>
</evidence>
<comment type="caution">
    <text evidence="5">The sequence shown here is derived from an EMBL/GenBank/DDBJ whole genome shotgun (WGS) entry which is preliminary data.</text>
</comment>
<reference evidence="5 6" key="1">
    <citation type="submission" date="2020-03" db="EMBL/GenBank/DDBJ databases">
        <title>Genomic Encyclopedia of Type Strains, Phase IV (KMG-IV): sequencing the most valuable type-strain genomes for metagenomic binning, comparative biology and taxonomic classification.</title>
        <authorList>
            <person name="Goeker M."/>
        </authorList>
    </citation>
    <scope>NUCLEOTIDE SEQUENCE [LARGE SCALE GENOMIC DNA]</scope>
    <source>
        <strain evidence="5 6">DSM 105096</strain>
    </source>
</reference>
<keyword evidence="2" id="KW-0805">Transcription regulation</keyword>